<evidence type="ECO:0000256" key="11">
    <source>
        <dbReference type="ARBA" id="ARBA00030422"/>
    </source>
</evidence>
<evidence type="ECO:0000256" key="4">
    <source>
        <dbReference type="ARBA" id="ARBA00020721"/>
    </source>
</evidence>
<keyword evidence="8" id="KW-0811">Translocation</keyword>
<evidence type="ECO:0000256" key="10">
    <source>
        <dbReference type="ARBA" id="ARBA00023136"/>
    </source>
</evidence>
<comment type="similarity">
    <text evidence="2">Belongs to the TIM16/PAM16 family.</text>
</comment>
<feature type="compositionally biased region" description="Pro residues" evidence="13">
    <location>
        <begin position="133"/>
        <end position="146"/>
    </location>
</feature>
<proteinExistence type="inferred from homology"/>
<dbReference type="EMBL" id="JANAWD010000461">
    <property type="protein sequence ID" value="KAJ3479123.1"/>
    <property type="molecule type" value="Genomic_DNA"/>
</dbReference>
<reference evidence="14" key="1">
    <citation type="submission" date="2022-07" db="EMBL/GenBank/DDBJ databases">
        <title>Genome Sequence of Physisporinus lineatus.</title>
        <authorList>
            <person name="Buettner E."/>
        </authorList>
    </citation>
    <scope>NUCLEOTIDE SEQUENCE</scope>
    <source>
        <strain evidence="14">VT162</strain>
    </source>
</reference>
<comment type="subcellular location">
    <subcellularLocation>
        <location evidence="1">Mitochondrion inner membrane</location>
        <topology evidence="1">Peripheral membrane protein</topology>
    </subcellularLocation>
</comment>
<feature type="region of interest" description="Disordered" evidence="13">
    <location>
        <begin position="113"/>
        <end position="152"/>
    </location>
</feature>
<dbReference type="InterPro" id="IPR005341">
    <property type="entry name" value="Tim16"/>
</dbReference>
<keyword evidence="9" id="KW-0496">Mitochondrion</keyword>
<sequence length="152" mass="16220">MCYSPHLSVISKNAKHTPEAITGGDVAGIRNATSGSITDKLTREHRMTFDEACLILNVKKDSPIEGVLQHYQHLFKANALPEGAAAAPKPRAGAKQPVPPAYSHYLQSKVVRAKERIEAEHSVAEPVEQATTQPPPPSSQSPPPPSEGGKSS</sequence>
<evidence type="ECO:0000256" key="3">
    <source>
        <dbReference type="ARBA" id="ARBA00013571"/>
    </source>
</evidence>
<dbReference type="AlphaFoldDB" id="A0AAD5YAE1"/>
<dbReference type="PANTHER" id="PTHR12388">
    <property type="entry name" value="MITOCHONDRIA ASSOCIATED GRANULOCYTE MACROPHAGE CSF SIGNALING MOLECULE"/>
    <property type="match status" value="1"/>
</dbReference>
<evidence type="ECO:0000256" key="9">
    <source>
        <dbReference type="ARBA" id="ARBA00023128"/>
    </source>
</evidence>
<accession>A0AAD5YAE1</accession>
<keyword evidence="5" id="KW-0813">Transport</keyword>
<dbReference type="PANTHER" id="PTHR12388:SF0">
    <property type="entry name" value="MITOCHONDRIAL IMPORT INNER MEMBRANE TRANSLOCASE SUBUNIT TIM16"/>
    <property type="match status" value="1"/>
</dbReference>
<gene>
    <name evidence="14" type="ORF">NLI96_g9284</name>
</gene>
<evidence type="ECO:0000256" key="5">
    <source>
        <dbReference type="ARBA" id="ARBA00022448"/>
    </source>
</evidence>
<dbReference type="Gene3D" id="1.10.287.110">
    <property type="entry name" value="DnaJ domain"/>
    <property type="match status" value="1"/>
</dbReference>
<evidence type="ECO:0000256" key="6">
    <source>
        <dbReference type="ARBA" id="ARBA00022792"/>
    </source>
</evidence>
<evidence type="ECO:0000313" key="14">
    <source>
        <dbReference type="EMBL" id="KAJ3479123.1"/>
    </source>
</evidence>
<name>A0AAD5YAE1_9APHY</name>
<dbReference type="Proteomes" id="UP001212997">
    <property type="component" value="Unassembled WGS sequence"/>
</dbReference>
<evidence type="ECO:0000256" key="1">
    <source>
        <dbReference type="ARBA" id="ARBA00004637"/>
    </source>
</evidence>
<evidence type="ECO:0000256" key="12">
    <source>
        <dbReference type="ARBA" id="ARBA00031407"/>
    </source>
</evidence>
<keyword evidence="10" id="KW-0472">Membrane</keyword>
<evidence type="ECO:0000256" key="7">
    <source>
        <dbReference type="ARBA" id="ARBA00022927"/>
    </source>
</evidence>
<keyword evidence="15" id="KW-1185">Reference proteome</keyword>
<keyword evidence="6" id="KW-0999">Mitochondrion inner membrane</keyword>
<organism evidence="14 15">
    <name type="scientific">Meripilus lineatus</name>
    <dbReference type="NCBI Taxonomy" id="2056292"/>
    <lineage>
        <taxon>Eukaryota</taxon>
        <taxon>Fungi</taxon>
        <taxon>Dikarya</taxon>
        <taxon>Basidiomycota</taxon>
        <taxon>Agaricomycotina</taxon>
        <taxon>Agaricomycetes</taxon>
        <taxon>Polyporales</taxon>
        <taxon>Meripilaceae</taxon>
        <taxon>Meripilus</taxon>
    </lineage>
</organism>
<evidence type="ECO:0000256" key="2">
    <source>
        <dbReference type="ARBA" id="ARBA00008817"/>
    </source>
</evidence>
<dbReference type="InterPro" id="IPR036869">
    <property type="entry name" value="J_dom_sf"/>
</dbReference>
<evidence type="ECO:0000313" key="15">
    <source>
        <dbReference type="Proteomes" id="UP001212997"/>
    </source>
</evidence>
<dbReference type="GO" id="GO:0005744">
    <property type="term" value="C:TIM23 mitochondrial import inner membrane translocase complex"/>
    <property type="evidence" value="ECO:0007669"/>
    <property type="project" value="InterPro"/>
</dbReference>
<keyword evidence="7" id="KW-0653">Protein transport</keyword>
<evidence type="ECO:0000256" key="13">
    <source>
        <dbReference type="SAM" id="MobiDB-lite"/>
    </source>
</evidence>
<feature type="compositionally biased region" description="Basic and acidic residues" evidence="13">
    <location>
        <begin position="113"/>
        <end position="123"/>
    </location>
</feature>
<comment type="caution">
    <text evidence="14">The sequence shown here is derived from an EMBL/GenBank/DDBJ whole genome shotgun (WGS) entry which is preliminary data.</text>
</comment>
<protein>
    <recommendedName>
        <fullName evidence="4">Mitochondrial import inner membrane translocase subunit TIM16</fullName>
    </recommendedName>
    <alternativeName>
        <fullName evidence="3">Mitochondrial import inner membrane translocase subunit tim16</fullName>
    </alternativeName>
    <alternativeName>
        <fullName evidence="11 12">Presequence translocated-associated motor subunit PAM16</fullName>
    </alternativeName>
</protein>
<evidence type="ECO:0000256" key="8">
    <source>
        <dbReference type="ARBA" id="ARBA00023010"/>
    </source>
</evidence>
<dbReference type="GO" id="GO:0030150">
    <property type="term" value="P:protein import into mitochondrial matrix"/>
    <property type="evidence" value="ECO:0007669"/>
    <property type="project" value="InterPro"/>
</dbReference>